<evidence type="ECO:0000256" key="1">
    <source>
        <dbReference type="ARBA" id="ARBA00022723"/>
    </source>
</evidence>
<accession>A0A1S0TSD8</accession>
<dbReference type="OMA" id="DEMADFW"/>
<feature type="chain" id="PRO_5010160144" description="Carboxypeptidase activation peptide domain-containing protein" evidence="3">
    <location>
        <begin position="19"/>
        <end position="107"/>
    </location>
</feature>
<dbReference type="RefSeq" id="XP_003144753.1">
    <property type="nucleotide sequence ID" value="XM_003144705.1"/>
</dbReference>
<dbReference type="KEGG" id="loa:LOAG_09177"/>
<keyword evidence="3" id="KW-0732">Signal</keyword>
<feature type="signal peptide" evidence="3">
    <location>
        <begin position="1"/>
        <end position="18"/>
    </location>
</feature>
<protein>
    <recommendedName>
        <fullName evidence="4">Carboxypeptidase activation peptide domain-containing protein</fullName>
    </recommendedName>
</protein>
<reference evidence="5" key="1">
    <citation type="submission" date="2012-04" db="EMBL/GenBank/DDBJ databases">
        <title>The Genome Sequence of Loa loa.</title>
        <authorList>
            <consortium name="The Broad Institute Genome Sequencing Platform"/>
            <consortium name="Broad Institute Genome Sequencing Center for Infectious Disease"/>
            <person name="Nutman T.B."/>
            <person name="Fink D.L."/>
            <person name="Russ C."/>
            <person name="Young S."/>
            <person name="Zeng Q."/>
            <person name="Gargeya S."/>
            <person name="Alvarado L."/>
            <person name="Berlin A."/>
            <person name="Chapman S.B."/>
            <person name="Chen Z."/>
            <person name="Freedman E."/>
            <person name="Gellesch M."/>
            <person name="Goldberg J."/>
            <person name="Griggs A."/>
            <person name="Gujja S."/>
            <person name="Heilman E.R."/>
            <person name="Heiman D."/>
            <person name="Howarth C."/>
            <person name="Mehta T."/>
            <person name="Neiman D."/>
            <person name="Pearson M."/>
            <person name="Roberts A."/>
            <person name="Saif S."/>
            <person name="Shea T."/>
            <person name="Shenoy N."/>
            <person name="Sisk P."/>
            <person name="Stolte C."/>
            <person name="Sykes S."/>
            <person name="White J."/>
            <person name="Yandava C."/>
            <person name="Haas B."/>
            <person name="Henn M.R."/>
            <person name="Nusbaum C."/>
            <person name="Birren B."/>
        </authorList>
    </citation>
    <scope>NUCLEOTIDE SEQUENCE [LARGE SCALE GENOMIC DNA]</scope>
</reference>
<dbReference type="GeneID" id="9946614"/>
<dbReference type="OrthoDB" id="5779898at2759"/>
<proteinExistence type="predicted"/>
<dbReference type="EMBL" id="JH712478">
    <property type="protein sequence ID" value="EFO19315.1"/>
    <property type="molecule type" value="Genomic_DNA"/>
</dbReference>
<name>A0A1S0TSD8_LOALO</name>
<keyword evidence="1" id="KW-0479">Metal-binding</keyword>
<dbReference type="InterPro" id="IPR036990">
    <property type="entry name" value="M14A-like_propep"/>
</dbReference>
<evidence type="ECO:0000313" key="5">
    <source>
        <dbReference type="EMBL" id="EFO19315.1"/>
    </source>
</evidence>
<dbReference type="InterPro" id="IPR003146">
    <property type="entry name" value="M14A_act_pep"/>
</dbReference>
<feature type="domain" description="Carboxypeptidase activation peptide" evidence="4">
    <location>
        <begin position="31"/>
        <end position="97"/>
    </location>
</feature>
<dbReference type="Gene3D" id="3.30.70.340">
    <property type="entry name" value="Metallocarboxypeptidase-like"/>
    <property type="match status" value="1"/>
</dbReference>
<dbReference type="GO" id="GO:0046872">
    <property type="term" value="F:metal ion binding"/>
    <property type="evidence" value="ECO:0007669"/>
    <property type="project" value="UniProtKB-KW"/>
</dbReference>
<sequence>MIISYSIILALVAIKKSATIVSEIKRTYSILRIIPENSEQLQFLSKLYLTDDEMADFWKAPTKINETIYVMINPGFINKFDQLLGHKSIPYHIEVNDYAHCNYYCII</sequence>
<dbReference type="CTD" id="9946614"/>
<gene>
    <name evidence="5" type="ORF">LOAG_09177</name>
</gene>
<evidence type="ECO:0000256" key="2">
    <source>
        <dbReference type="ARBA" id="ARBA00022833"/>
    </source>
</evidence>
<dbReference type="Pfam" id="PF02244">
    <property type="entry name" value="Propep_M14"/>
    <property type="match status" value="1"/>
</dbReference>
<dbReference type="InParanoid" id="A0A1S0TSD8"/>
<organism evidence="5">
    <name type="scientific">Loa loa</name>
    <name type="common">Eye worm</name>
    <name type="synonym">Filaria loa</name>
    <dbReference type="NCBI Taxonomy" id="7209"/>
    <lineage>
        <taxon>Eukaryota</taxon>
        <taxon>Metazoa</taxon>
        <taxon>Ecdysozoa</taxon>
        <taxon>Nematoda</taxon>
        <taxon>Chromadorea</taxon>
        <taxon>Rhabditida</taxon>
        <taxon>Spirurina</taxon>
        <taxon>Spiruromorpha</taxon>
        <taxon>Filarioidea</taxon>
        <taxon>Onchocercidae</taxon>
        <taxon>Loa</taxon>
    </lineage>
</organism>
<dbReference type="SUPFAM" id="SSF54897">
    <property type="entry name" value="Protease propeptides/inhibitors"/>
    <property type="match status" value="1"/>
</dbReference>
<evidence type="ECO:0000256" key="3">
    <source>
        <dbReference type="SAM" id="SignalP"/>
    </source>
</evidence>
<dbReference type="AlphaFoldDB" id="A0A1S0TSD8"/>
<keyword evidence="2" id="KW-0862">Zinc</keyword>
<evidence type="ECO:0000259" key="4">
    <source>
        <dbReference type="Pfam" id="PF02244"/>
    </source>
</evidence>